<dbReference type="AlphaFoldDB" id="A0A1U9ZVT0"/>
<protein>
    <recommendedName>
        <fullName evidence="4">Secreted protein</fullName>
    </recommendedName>
</protein>
<keyword evidence="1" id="KW-0732">Signal</keyword>
<feature type="signal peptide" evidence="1">
    <location>
        <begin position="1"/>
        <end position="33"/>
    </location>
</feature>
<organism evidence="2 3">
    <name type="scientific">[Actinomadura] parvosata subsp. kistnae</name>
    <dbReference type="NCBI Taxonomy" id="1909395"/>
    <lineage>
        <taxon>Bacteria</taxon>
        <taxon>Bacillati</taxon>
        <taxon>Actinomycetota</taxon>
        <taxon>Actinomycetes</taxon>
        <taxon>Streptosporangiales</taxon>
        <taxon>Streptosporangiaceae</taxon>
        <taxon>Nonomuraea</taxon>
    </lineage>
</organism>
<gene>
    <name evidence="2" type="ORF">BKM31_11660</name>
</gene>
<reference evidence="3" key="1">
    <citation type="journal article" date="2017" name="Med. Chem. Commun.">
        <title>Nonomuraea sp. ATCC 55076 harbours the largest actinomycete chromosome to date and the kistamicin biosynthetic gene cluster.</title>
        <authorList>
            <person name="Nazari B."/>
            <person name="Forneris C.C."/>
            <person name="Gibson M.I."/>
            <person name="Moon K."/>
            <person name="Schramma K.R."/>
            <person name="Seyedsayamdost M.R."/>
        </authorList>
    </citation>
    <scope>NUCLEOTIDE SEQUENCE [LARGE SCALE GENOMIC DNA]</scope>
    <source>
        <strain evidence="3">ATCC 55076</strain>
    </source>
</reference>
<keyword evidence="3" id="KW-1185">Reference proteome</keyword>
<name>A0A1U9ZVT0_9ACTN</name>
<evidence type="ECO:0000256" key="1">
    <source>
        <dbReference type="SAM" id="SignalP"/>
    </source>
</evidence>
<proteinExistence type="predicted"/>
<evidence type="ECO:0000313" key="3">
    <source>
        <dbReference type="Proteomes" id="UP000190797"/>
    </source>
</evidence>
<sequence>MVTPAHRSLLRLAAAALVAAATLAALPAAPALAANASQAQRLEKFLQRPEALRLWFTYSCDAGSDIRFVHGALRKDGENVAGAGRYRLNCDGKTHQRLLIFAPRNDVVRTGDSVEVTLRLGKAVDGRPEWVTEDTRTLTVTEVAV</sequence>
<feature type="chain" id="PRO_5012052824" description="Secreted protein" evidence="1">
    <location>
        <begin position="34"/>
        <end position="145"/>
    </location>
</feature>
<dbReference type="RefSeq" id="WP_080038183.1">
    <property type="nucleotide sequence ID" value="NZ_CP017717.1"/>
</dbReference>
<dbReference type="EMBL" id="CP017717">
    <property type="protein sequence ID" value="AQZ62042.1"/>
    <property type="molecule type" value="Genomic_DNA"/>
</dbReference>
<accession>A0A1U9ZVT0</accession>
<dbReference type="InterPro" id="IPR006311">
    <property type="entry name" value="TAT_signal"/>
</dbReference>
<evidence type="ECO:0000313" key="2">
    <source>
        <dbReference type="EMBL" id="AQZ62042.1"/>
    </source>
</evidence>
<dbReference type="KEGG" id="noa:BKM31_11660"/>
<evidence type="ECO:0008006" key="4">
    <source>
        <dbReference type="Google" id="ProtNLM"/>
    </source>
</evidence>
<dbReference type="Proteomes" id="UP000190797">
    <property type="component" value="Chromosome"/>
</dbReference>
<dbReference type="STRING" id="1909395.BKM31_11660"/>
<dbReference type="PROSITE" id="PS51318">
    <property type="entry name" value="TAT"/>
    <property type="match status" value="1"/>
</dbReference>